<evidence type="ECO:0000313" key="3">
    <source>
        <dbReference type="Proteomes" id="UP000824225"/>
    </source>
</evidence>
<protein>
    <submittedName>
        <fullName evidence="2">Uncharacterized protein</fullName>
    </submittedName>
</protein>
<organism evidence="2 3">
    <name type="scientific">Candidatus Mailhella merdigallinarum</name>
    <dbReference type="NCBI Taxonomy" id="2838658"/>
    <lineage>
        <taxon>Bacteria</taxon>
        <taxon>Pseudomonadati</taxon>
        <taxon>Thermodesulfobacteriota</taxon>
        <taxon>Desulfovibrionia</taxon>
        <taxon>Desulfovibrionales</taxon>
        <taxon>Desulfovibrionaceae</taxon>
        <taxon>Mailhella</taxon>
    </lineage>
</organism>
<reference evidence="2" key="2">
    <citation type="submission" date="2021-04" db="EMBL/GenBank/DDBJ databases">
        <authorList>
            <person name="Gilroy R."/>
        </authorList>
    </citation>
    <scope>NUCLEOTIDE SEQUENCE</scope>
    <source>
        <strain evidence="2">CHK186-16707</strain>
    </source>
</reference>
<reference evidence="2" key="1">
    <citation type="journal article" date="2021" name="PeerJ">
        <title>Extensive microbial diversity within the chicken gut microbiome revealed by metagenomics and culture.</title>
        <authorList>
            <person name="Gilroy R."/>
            <person name="Ravi A."/>
            <person name="Getino M."/>
            <person name="Pursley I."/>
            <person name="Horton D.L."/>
            <person name="Alikhan N.F."/>
            <person name="Baker D."/>
            <person name="Gharbi K."/>
            <person name="Hall N."/>
            <person name="Watson M."/>
            <person name="Adriaenssens E.M."/>
            <person name="Foster-Nyarko E."/>
            <person name="Jarju S."/>
            <person name="Secka A."/>
            <person name="Antonio M."/>
            <person name="Oren A."/>
            <person name="Chaudhuri R.R."/>
            <person name="La Ragione R."/>
            <person name="Hildebrand F."/>
            <person name="Pallen M.J."/>
        </authorList>
    </citation>
    <scope>NUCLEOTIDE SEQUENCE</scope>
    <source>
        <strain evidence="2">CHK186-16707</strain>
    </source>
</reference>
<proteinExistence type="predicted"/>
<accession>A0A9D2KL12</accession>
<feature type="region of interest" description="Disordered" evidence="1">
    <location>
        <begin position="21"/>
        <end position="48"/>
    </location>
</feature>
<evidence type="ECO:0000256" key="1">
    <source>
        <dbReference type="SAM" id="MobiDB-lite"/>
    </source>
</evidence>
<comment type="caution">
    <text evidence="2">The sequence shown here is derived from an EMBL/GenBank/DDBJ whole genome shotgun (WGS) entry which is preliminary data.</text>
</comment>
<dbReference type="EMBL" id="DXAN01000020">
    <property type="protein sequence ID" value="HJA08745.1"/>
    <property type="molecule type" value="Genomic_DNA"/>
</dbReference>
<sequence>MMLKNADIIIPAYLTEKFLKKEDEASPSQKEMTKAAPENNAPLLHSPL</sequence>
<dbReference type="Proteomes" id="UP000824225">
    <property type="component" value="Unassembled WGS sequence"/>
</dbReference>
<dbReference type="AlphaFoldDB" id="A0A9D2KL12"/>
<name>A0A9D2KL12_9BACT</name>
<evidence type="ECO:0000313" key="2">
    <source>
        <dbReference type="EMBL" id="HJA08745.1"/>
    </source>
</evidence>
<gene>
    <name evidence="2" type="ORF">H9962_06115</name>
</gene>